<organism evidence="3 4">
    <name type="scientific">Trifolium subterraneum</name>
    <name type="common">Subterranean clover</name>
    <dbReference type="NCBI Taxonomy" id="3900"/>
    <lineage>
        <taxon>Eukaryota</taxon>
        <taxon>Viridiplantae</taxon>
        <taxon>Streptophyta</taxon>
        <taxon>Embryophyta</taxon>
        <taxon>Tracheophyta</taxon>
        <taxon>Spermatophyta</taxon>
        <taxon>Magnoliopsida</taxon>
        <taxon>eudicotyledons</taxon>
        <taxon>Gunneridae</taxon>
        <taxon>Pentapetalae</taxon>
        <taxon>rosids</taxon>
        <taxon>fabids</taxon>
        <taxon>Fabales</taxon>
        <taxon>Fabaceae</taxon>
        <taxon>Papilionoideae</taxon>
        <taxon>50 kb inversion clade</taxon>
        <taxon>NPAAA clade</taxon>
        <taxon>Hologalegina</taxon>
        <taxon>IRL clade</taxon>
        <taxon>Trifolieae</taxon>
        <taxon>Trifolium</taxon>
    </lineage>
</organism>
<dbReference type="PANTHER" id="PTHR31414:SF18">
    <property type="entry name" value="TRANSMEMBRANE PROTEIN-RELATED"/>
    <property type="match status" value="1"/>
</dbReference>
<sequence length="319" mass="35595">MLLAMASSGLVLASSAKFSYQARTSVNIIIKTANEASEIIHNATGALKEINQDLIESNIGIEASGNLNSIANKFDSTADNIVNKATEDRQIINKAFKDCINHCDHKLKLDFGNNFISLSYILPCKKLLSAKPVLLEIGGGIYNLFNEVNSNIKNLTMIPNLVLICNPFTAPPEYLYQQENCPPHTIQIGDIPKVLKPYTCFDEDEEKCSYQEFLPSSEYEIIESYARSIQNLLNVYPCMEQLIGCELVKDALAQVVFKHCKPLKKFAKLTWLGVLFVAMFMMFLVVLWITIKAHHDDKHSSNDNGSDSSLQPHSVTENA</sequence>
<proteinExistence type="predicted"/>
<reference evidence="4" key="1">
    <citation type="journal article" date="2017" name="Front. Plant Sci.">
        <title>Climate Clever Clovers: New Paradigm to Reduce the Environmental Footprint of Ruminants by Breeding Low Methanogenic Forages Utilizing Haplotype Variation.</title>
        <authorList>
            <person name="Kaur P."/>
            <person name="Appels R."/>
            <person name="Bayer P.E."/>
            <person name="Keeble-Gagnere G."/>
            <person name="Wang J."/>
            <person name="Hirakawa H."/>
            <person name="Shirasawa K."/>
            <person name="Vercoe P."/>
            <person name="Stefanova K."/>
            <person name="Durmic Z."/>
            <person name="Nichols P."/>
            <person name="Revell C."/>
            <person name="Isobe S.N."/>
            <person name="Edwards D."/>
            <person name="Erskine W."/>
        </authorList>
    </citation>
    <scope>NUCLEOTIDE SEQUENCE [LARGE SCALE GENOMIC DNA]</scope>
    <source>
        <strain evidence="4">cv. Daliak</strain>
    </source>
</reference>
<feature type="region of interest" description="Disordered" evidence="1">
    <location>
        <begin position="300"/>
        <end position="319"/>
    </location>
</feature>
<feature type="transmembrane region" description="Helical" evidence="2">
    <location>
        <begin position="269"/>
        <end position="291"/>
    </location>
</feature>
<keyword evidence="2" id="KW-1133">Transmembrane helix</keyword>
<dbReference type="Proteomes" id="UP000242715">
    <property type="component" value="Unassembled WGS sequence"/>
</dbReference>
<feature type="compositionally biased region" description="Polar residues" evidence="1">
    <location>
        <begin position="302"/>
        <end position="319"/>
    </location>
</feature>
<dbReference type="AlphaFoldDB" id="A0A2Z6PS12"/>
<accession>A0A2Z6PS12</accession>
<protein>
    <submittedName>
        <fullName evidence="3">Uncharacterized protein</fullName>
    </submittedName>
</protein>
<evidence type="ECO:0000256" key="2">
    <source>
        <dbReference type="SAM" id="Phobius"/>
    </source>
</evidence>
<evidence type="ECO:0000313" key="4">
    <source>
        <dbReference type="Proteomes" id="UP000242715"/>
    </source>
</evidence>
<evidence type="ECO:0000313" key="3">
    <source>
        <dbReference type="EMBL" id="GAU49297.1"/>
    </source>
</evidence>
<keyword evidence="2" id="KW-0812">Transmembrane</keyword>
<evidence type="ECO:0000256" key="1">
    <source>
        <dbReference type="SAM" id="MobiDB-lite"/>
    </source>
</evidence>
<dbReference type="PANTHER" id="PTHR31414">
    <property type="entry name" value="TRANSMEMBRANE PROTEIN DDB_G0292058"/>
    <property type="match status" value="1"/>
</dbReference>
<dbReference type="GO" id="GO:0016020">
    <property type="term" value="C:membrane"/>
    <property type="evidence" value="ECO:0007669"/>
    <property type="project" value="TreeGrafter"/>
</dbReference>
<dbReference type="OrthoDB" id="1922814at2759"/>
<keyword evidence="2" id="KW-0472">Membrane</keyword>
<gene>
    <name evidence="3" type="ORF">TSUD_89220</name>
</gene>
<dbReference type="EMBL" id="DF974543">
    <property type="protein sequence ID" value="GAU49297.1"/>
    <property type="molecule type" value="Genomic_DNA"/>
</dbReference>
<dbReference type="InterPro" id="IPR040283">
    <property type="entry name" value="DDB_G0292058-like"/>
</dbReference>
<name>A0A2Z6PS12_TRISU</name>
<keyword evidence="4" id="KW-1185">Reference proteome</keyword>